<protein>
    <recommendedName>
        <fullName evidence="1">Transcriptional factor DELLA N-terminal domain-containing protein</fullName>
    </recommendedName>
</protein>
<dbReference type="Proteomes" id="UP001358586">
    <property type="component" value="Chromosome 6"/>
</dbReference>
<dbReference type="InterPro" id="IPR021914">
    <property type="entry name" value="TF_DELLA_N"/>
</dbReference>
<keyword evidence="3" id="KW-1185">Reference proteome</keyword>
<dbReference type="Pfam" id="PF12041">
    <property type="entry name" value="DELLA"/>
    <property type="match status" value="1"/>
</dbReference>
<feature type="domain" description="Transcriptional factor DELLA N-terminal" evidence="1">
    <location>
        <begin position="2"/>
        <end position="68"/>
    </location>
</feature>
<organism evidence="2 3">
    <name type="scientific">Gossypium arboreum</name>
    <name type="common">Tree cotton</name>
    <name type="synonym">Gossypium nanking</name>
    <dbReference type="NCBI Taxonomy" id="29729"/>
    <lineage>
        <taxon>Eukaryota</taxon>
        <taxon>Viridiplantae</taxon>
        <taxon>Streptophyta</taxon>
        <taxon>Embryophyta</taxon>
        <taxon>Tracheophyta</taxon>
        <taxon>Spermatophyta</taxon>
        <taxon>Magnoliopsida</taxon>
        <taxon>eudicotyledons</taxon>
        <taxon>Gunneridae</taxon>
        <taxon>Pentapetalae</taxon>
        <taxon>rosids</taxon>
        <taxon>malvids</taxon>
        <taxon>Malvales</taxon>
        <taxon>Malvaceae</taxon>
        <taxon>Malvoideae</taxon>
        <taxon>Gossypium</taxon>
    </lineage>
</organism>
<sequence length="127" mass="14095">MDELLAVLGYKVKTSDMAQVAQKLEQLEEVMCNVQDDRISHIASETVHYNPSDLPTWVESTLSELNPPSTFDPFGPTGTIATALDDSFLVPAKSSTLATLDFNNINRKHQKTSQQIFEEASCSNYNL</sequence>
<gene>
    <name evidence="2" type="ORF">PVK06_021408</name>
</gene>
<evidence type="ECO:0000259" key="1">
    <source>
        <dbReference type="Pfam" id="PF12041"/>
    </source>
</evidence>
<dbReference type="SMART" id="SM01129">
    <property type="entry name" value="DELLA"/>
    <property type="match status" value="1"/>
</dbReference>
<dbReference type="InterPro" id="IPR038088">
    <property type="entry name" value="DELLA_N_sf"/>
</dbReference>
<reference evidence="2 3" key="1">
    <citation type="submission" date="2023-03" db="EMBL/GenBank/DDBJ databases">
        <title>WGS of Gossypium arboreum.</title>
        <authorList>
            <person name="Yu D."/>
        </authorList>
    </citation>
    <scope>NUCLEOTIDE SEQUENCE [LARGE SCALE GENOMIC DNA]</scope>
    <source>
        <tissue evidence="2">Leaf</tissue>
    </source>
</reference>
<evidence type="ECO:0000313" key="2">
    <source>
        <dbReference type="EMBL" id="KAK5826486.1"/>
    </source>
</evidence>
<comment type="caution">
    <text evidence="2">The sequence shown here is derived from an EMBL/GenBank/DDBJ whole genome shotgun (WGS) entry which is preliminary data.</text>
</comment>
<name>A0ABR0PPY0_GOSAR</name>
<evidence type="ECO:0000313" key="3">
    <source>
        <dbReference type="Proteomes" id="UP001358586"/>
    </source>
</evidence>
<accession>A0ABR0PPY0</accession>
<dbReference type="EMBL" id="JARKNE010000006">
    <property type="protein sequence ID" value="KAK5826486.1"/>
    <property type="molecule type" value="Genomic_DNA"/>
</dbReference>
<dbReference type="Gene3D" id="1.10.10.1290">
    <property type="entry name" value="Transcriptional regulator DELLA, N-terminal domain"/>
    <property type="match status" value="1"/>
</dbReference>
<proteinExistence type="predicted"/>